<proteinExistence type="predicted"/>
<dbReference type="CDD" id="cd16934">
    <property type="entry name" value="HATPase_RsbT-like"/>
    <property type="match status" value="1"/>
</dbReference>
<dbReference type="Gene3D" id="3.30.565.10">
    <property type="entry name" value="Histidine kinase-like ATPase, C-terminal domain"/>
    <property type="match status" value="1"/>
</dbReference>
<sequence>MDALTGCLPRVEDFAWLRVDDPTAAGRARRTATTLAEAMGFGQTRAAELGIAVTELATNLQKHARDGVLVVRSVRGAAQAAIEVVAIDRGPGIADVARATEDGRSTAGSLGVGLGAVQRLSDAYTMVSEPGLGTVAHARFHPGPGEYAELADEDAAGLTRPIHGEDSCGDAYAILRDTSRMRLLLCDGSGHGPLAASASDAAVRIGCAHPADPPEQLVKRIHEGLRGTRGGALAVAELDLARGTVRFAGLGNIAATVVADGQKKGMISAPGVAGHQARTIRAFEHPLPEGASVVLHSDGLTERWTAENRQRLFAGTPLAIAAGLLRDAGVRNDDACVLVAKPRPPS</sequence>
<dbReference type="InterPro" id="IPR039248">
    <property type="entry name" value="Ptase_RsbX"/>
</dbReference>
<dbReference type="PANTHER" id="PTHR35801:SF1">
    <property type="entry name" value="PHOSPHOSERINE PHOSPHATASE RSBX"/>
    <property type="match status" value="1"/>
</dbReference>
<keyword evidence="3" id="KW-1185">Reference proteome</keyword>
<dbReference type="GO" id="GO:0005524">
    <property type="term" value="F:ATP binding"/>
    <property type="evidence" value="ECO:0007669"/>
    <property type="project" value="UniProtKB-KW"/>
</dbReference>
<dbReference type="Gene3D" id="3.60.40.10">
    <property type="entry name" value="PPM-type phosphatase domain"/>
    <property type="match status" value="1"/>
</dbReference>
<evidence type="ECO:0000313" key="2">
    <source>
        <dbReference type="EMBL" id="WSE32095.1"/>
    </source>
</evidence>
<dbReference type="InterPro" id="IPR003594">
    <property type="entry name" value="HATPase_dom"/>
</dbReference>
<dbReference type="EMBL" id="CP142149">
    <property type="protein sequence ID" value="WSE32095.1"/>
    <property type="molecule type" value="Genomic_DNA"/>
</dbReference>
<organism evidence="2 3">
    <name type="scientific">Amycolatopsis rhabdoformis</name>
    <dbReference type="NCBI Taxonomy" id="1448059"/>
    <lineage>
        <taxon>Bacteria</taxon>
        <taxon>Bacillati</taxon>
        <taxon>Actinomycetota</taxon>
        <taxon>Actinomycetes</taxon>
        <taxon>Pseudonocardiales</taxon>
        <taxon>Pseudonocardiaceae</taxon>
        <taxon>Amycolatopsis</taxon>
    </lineage>
</organism>
<name>A0ABZ1IF59_9PSEU</name>
<dbReference type="RefSeq" id="WP_326834903.1">
    <property type="nucleotide sequence ID" value="NZ_CP142149.1"/>
</dbReference>
<feature type="domain" description="PPM-type phosphatase" evidence="1">
    <location>
        <begin position="154"/>
        <end position="342"/>
    </location>
</feature>
<evidence type="ECO:0000313" key="3">
    <source>
        <dbReference type="Proteomes" id="UP001330812"/>
    </source>
</evidence>
<dbReference type="Pfam" id="PF13581">
    <property type="entry name" value="HATPase_c_2"/>
    <property type="match status" value="1"/>
</dbReference>
<protein>
    <submittedName>
        <fullName evidence="2">ATP-binding SpoIIE family protein phosphatase</fullName>
    </submittedName>
</protein>
<accession>A0ABZ1IF59</accession>
<dbReference type="InterPro" id="IPR036457">
    <property type="entry name" value="PPM-type-like_dom_sf"/>
</dbReference>
<dbReference type="SUPFAM" id="SSF55874">
    <property type="entry name" value="ATPase domain of HSP90 chaperone/DNA topoisomerase II/histidine kinase"/>
    <property type="match status" value="1"/>
</dbReference>
<dbReference type="Proteomes" id="UP001330812">
    <property type="component" value="Chromosome"/>
</dbReference>
<evidence type="ECO:0000259" key="1">
    <source>
        <dbReference type="SMART" id="SM00331"/>
    </source>
</evidence>
<dbReference type="Pfam" id="PF07228">
    <property type="entry name" value="SpoIIE"/>
    <property type="match status" value="1"/>
</dbReference>
<gene>
    <name evidence="2" type="ORF">VSH64_08240</name>
</gene>
<dbReference type="PANTHER" id="PTHR35801">
    <property type="entry name" value="PHOSPHOSERINE PHOSPHATASE RSBX"/>
    <property type="match status" value="1"/>
</dbReference>
<dbReference type="InterPro" id="IPR036890">
    <property type="entry name" value="HATPase_C_sf"/>
</dbReference>
<keyword evidence="2" id="KW-0067">ATP-binding</keyword>
<dbReference type="InterPro" id="IPR001932">
    <property type="entry name" value="PPM-type_phosphatase-like_dom"/>
</dbReference>
<dbReference type="SUPFAM" id="SSF81606">
    <property type="entry name" value="PP2C-like"/>
    <property type="match status" value="1"/>
</dbReference>
<reference evidence="2 3" key="1">
    <citation type="journal article" date="2015" name="Int. J. Syst. Evol. Microbiol.">
        <title>Amycolatopsis rhabdoformis sp. nov., an actinomycete isolated from a tropical forest soil.</title>
        <authorList>
            <person name="Souza W.R."/>
            <person name="Silva R.E."/>
            <person name="Goodfellow M."/>
            <person name="Busarakam K."/>
            <person name="Figueiro F.S."/>
            <person name="Ferreira D."/>
            <person name="Rodrigues-Filho E."/>
            <person name="Moraes L.A.B."/>
            <person name="Zucchi T.D."/>
        </authorList>
    </citation>
    <scope>NUCLEOTIDE SEQUENCE [LARGE SCALE GENOMIC DNA]</scope>
    <source>
        <strain evidence="2 3">NCIMB 14900</strain>
    </source>
</reference>
<keyword evidence="2" id="KW-0547">Nucleotide-binding</keyword>
<dbReference type="SMART" id="SM00331">
    <property type="entry name" value="PP2C_SIG"/>
    <property type="match status" value="1"/>
</dbReference>